<evidence type="ECO:0000313" key="1">
    <source>
        <dbReference type="EMBL" id="OMJ20049.1"/>
    </source>
</evidence>
<gene>
    <name evidence="1" type="ORF">AYI69_g6373</name>
</gene>
<proteinExistence type="predicted"/>
<keyword evidence="2" id="KW-1185">Reference proteome</keyword>
<accession>A0A1R1XZQ1</accession>
<dbReference type="EMBL" id="LSSM01002857">
    <property type="protein sequence ID" value="OMJ20049.1"/>
    <property type="molecule type" value="Genomic_DNA"/>
</dbReference>
<comment type="caution">
    <text evidence="1">The sequence shown here is derived from an EMBL/GenBank/DDBJ whole genome shotgun (WGS) entry which is preliminary data.</text>
</comment>
<name>A0A1R1XZQ1_9FUNG</name>
<evidence type="ECO:0000313" key="2">
    <source>
        <dbReference type="Proteomes" id="UP000187429"/>
    </source>
</evidence>
<dbReference type="Proteomes" id="UP000187429">
    <property type="component" value="Unassembled WGS sequence"/>
</dbReference>
<dbReference type="AlphaFoldDB" id="A0A1R1XZQ1"/>
<sequence length="106" mass="11776">MYTQRNVHELAEPAGPFEGAIDKLNFVCCANDQDAGTEFNAVHLVEQRRQNTTAHAAAPATDAAEPAARDQRIDLVNEDDGRRTRPRFREHPAHRRFGLADVAAVQ</sequence>
<organism evidence="1 2">
    <name type="scientific">Smittium culicis</name>
    <dbReference type="NCBI Taxonomy" id="133412"/>
    <lineage>
        <taxon>Eukaryota</taxon>
        <taxon>Fungi</taxon>
        <taxon>Fungi incertae sedis</taxon>
        <taxon>Zoopagomycota</taxon>
        <taxon>Kickxellomycotina</taxon>
        <taxon>Harpellomycetes</taxon>
        <taxon>Harpellales</taxon>
        <taxon>Legeriomycetaceae</taxon>
        <taxon>Smittium</taxon>
    </lineage>
</organism>
<protein>
    <submittedName>
        <fullName evidence="1">Uncharacterized protein</fullName>
    </submittedName>
</protein>
<reference evidence="2" key="1">
    <citation type="submission" date="2017-01" db="EMBL/GenBank/DDBJ databases">
        <authorList>
            <person name="Wang Y."/>
            <person name="White M."/>
            <person name="Kvist S."/>
            <person name="Moncalvo J.-M."/>
        </authorList>
    </citation>
    <scope>NUCLEOTIDE SEQUENCE [LARGE SCALE GENOMIC DNA]</scope>
    <source>
        <strain evidence="2">ID-206-W2</strain>
    </source>
</reference>